<keyword evidence="2 6" id="KW-0812">Transmembrane</keyword>
<evidence type="ECO:0000256" key="4">
    <source>
        <dbReference type="ARBA" id="ARBA00022989"/>
    </source>
</evidence>
<dbReference type="PROSITE" id="PS50928">
    <property type="entry name" value="ABC_TM1"/>
    <property type="match status" value="1"/>
</dbReference>
<evidence type="ECO:0000259" key="7">
    <source>
        <dbReference type="PROSITE" id="PS50928"/>
    </source>
</evidence>
<dbReference type="InterPro" id="IPR035906">
    <property type="entry name" value="MetI-like_sf"/>
</dbReference>
<evidence type="ECO:0000256" key="3">
    <source>
        <dbReference type="ARBA" id="ARBA00022970"/>
    </source>
</evidence>
<dbReference type="OrthoDB" id="9787841at2"/>
<dbReference type="GO" id="GO:0005886">
    <property type="term" value="C:plasma membrane"/>
    <property type="evidence" value="ECO:0007669"/>
    <property type="project" value="UniProtKB-SubCell"/>
</dbReference>
<feature type="transmembrane region" description="Helical" evidence="6">
    <location>
        <begin position="201"/>
        <end position="220"/>
    </location>
</feature>
<dbReference type="STRING" id="1121322.SAMN02745136_04519"/>
<sequence>MNIHPGEIYKSFLYAARFIPVTLYITLVPLLLCIVVGGIIAVLRVYRIPVLSSILDFLISILKGIPAVLFLVATSLLFATRFDNLAKLLHLGIRARDVDAVYLAIFVLTVTSIPSLSESFRGALLSVPRGQYEAGYSVGMTKVQTFFRVILPQAFFVILPSLTNNTIGLLKGSSLVYMIGVTDILNSALKPANATYAFLESYIAAAIIYWILCAGIELIGKGLEVYFGKYKRGATL</sequence>
<dbReference type="Gene3D" id="1.10.3720.10">
    <property type="entry name" value="MetI-like"/>
    <property type="match status" value="1"/>
</dbReference>
<dbReference type="GO" id="GO:0006865">
    <property type="term" value="P:amino acid transport"/>
    <property type="evidence" value="ECO:0007669"/>
    <property type="project" value="UniProtKB-KW"/>
</dbReference>
<dbReference type="Proteomes" id="UP000184386">
    <property type="component" value="Unassembled WGS sequence"/>
</dbReference>
<dbReference type="CDD" id="cd06261">
    <property type="entry name" value="TM_PBP2"/>
    <property type="match status" value="1"/>
</dbReference>
<name>A0A1M6Z9N0_9FIRM</name>
<dbReference type="SUPFAM" id="SSF161098">
    <property type="entry name" value="MetI-like"/>
    <property type="match status" value="1"/>
</dbReference>
<gene>
    <name evidence="8" type="ORF">SAMN02745136_04519</name>
</gene>
<comment type="subcellular location">
    <subcellularLocation>
        <location evidence="6">Cell membrane</location>
        <topology evidence="6">Multi-pass membrane protein</topology>
    </subcellularLocation>
    <subcellularLocation>
        <location evidence="1">Membrane</location>
        <topology evidence="1">Multi-pass membrane protein</topology>
    </subcellularLocation>
</comment>
<dbReference type="EMBL" id="FRAC01000028">
    <property type="protein sequence ID" value="SHL27206.1"/>
    <property type="molecule type" value="Genomic_DNA"/>
</dbReference>
<dbReference type="Pfam" id="PF00528">
    <property type="entry name" value="BPD_transp_1"/>
    <property type="match status" value="1"/>
</dbReference>
<reference evidence="8 9" key="1">
    <citation type="submission" date="2016-11" db="EMBL/GenBank/DDBJ databases">
        <authorList>
            <person name="Jaros S."/>
            <person name="Januszkiewicz K."/>
            <person name="Wedrychowicz H."/>
        </authorList>
    </citation>
    <scope>NUCLEOTIDE SEQUENCE [LARGE SCALE GENOMIC DNA]</scope>
    <source>
        <strain evidence="8 9">DSM 15929</strain>
    </source>
</reference>
<keyword evidence="6" id="KW-0813">Transport</keyword>
<feature type="transmembrane region" description="Helical" evidence="6">
    <location>
        <begin position="100"/>
        <end position="117"/>
    </location>
</feature>
<proteinExistence type="inferred from homology"/>
<evidence type="ECO:0000256" key="2">
    <source>
        <dbReference type="ARBA" id="ARBA00022692"/>
    </source>
</evidence>
<accession>A0A1M6Z9N0</accession>
<dbReference type="PANTHER" id="PTHR30614">
    <property type="entry name" value="MEMBRANE COMPONENT OF AMINO ACID ABC TRANSPORTER"/>
    <property type="match status" value="1"/>
</dbReference>
<dbReference type="AlphaFoldDB" id="A0A1M6Z9N0"/>
<dbReference type="RefSeq" id="WP_073279297.1">
    <property type="nucleotide sequence ID" value="NZ_FRAC01000028.1"/>
</dbReference>
<feature type="domain" description="ABC transmembrane type-1" evidence="7">
    <location>
        <begin position="19"/>
        <end position="220"/>
    </location>
</feature>
<comment type="similarity">
    <text evidence="6">Belongs to the binding-protein-dependent transport system permease family.</text>
</comment>
<evidence type="ECO:0000256" key="6">
    <source>
        <dbReference type="RuleBase" id="RU363032"/>
    </source>
</evidence>
<dbReference type="PANTHER" id="PTHR30614:SF0">
    <property type="entry name" value="L-CYSTINE TRANSPORT SYSTEM PERMEASE PROTEIN TCYL"/>
    <property type="match status" value="1"/>
</dbReference>
<feature type="transmembrane region" description="Helical" evidence="6">
    <location>
        <begin position="57"/>
        <end position="79"/>
    </location>
</feature>
<keyword evidence="3" id="KW-0029">Amino-acid transport</keyword>
<dbReference type="InterPro" id="IPR000515">
    <property type="entry name" value="MetI-like"/>
</dbReference>
<feature type="transmembrane region" description="Helical" evidence="6">
    <location>
        <begin position="21"/>
        <end position="45"/>
    </location>
</feature>
<dbReference type="InterPro" id="IPR043429">
    <property type="entry name" value="ArtM/GltK/GlnP/TcyL/YhdX-like"/>
</dbReference>
<evidence type="ECO:0000256" key="1">
    <source>
        <dbReference type="ARBA" id="ARBA00004141"/>
    </source>
</evidence>
<keyword evidence="4 6" id="KW-1133">Transmembrane helix</keyword>
<keyword evidence="5 6" id="KW-0472">Membrane</keyword>
<evidence type="ECO:0000313" key="8">
    <source>
        <dbReference type="EMBL" id="SHL27206.1"/>
    </source>
</evidence>
<evidence type="ECO:0000256" key="5">
    <source>
        <dbReference type="ARBA" id="ARBA00023136"/>
    </source>
</evidence>
<protein>
    <submittedName>
        <fullName evidence="8">L-cystine transport system permease protein</fullName>
    </submittedName>
</protein>
<keyword evidence="9" id="KW-1185">Reference proteome</keyword>
<organism evidence="8 9">
    <name type="scientific">Anaerocolumna jejuensis DSM 15929</name>
    <dbReference type="NCBI Taxonomy" id="1121322"/>
    <lineage>
        <taxon>Bacteria</taxon>
        <taxon>Bacillati</taxon>
        <taxon>Bacillota</taxon>
        <taxon>Clostridia</taxon>
        <taxon>Lachnospirales</taxon>
        <taxon>Lachnospiraceae</taxon>
        <taxon>Anaerocolumna</taxon>
    </lineage>
</organism>
<dbReference type="GO" id="GO:0055085">
    <property type="term" value="P:transmembrane transport"/>
    <property type="evidence" value="ECO:0007669"/>
    <property type="project" value="InterPro"/>
</dbReference>
<evidence type="ECO:0000313" key="9">
    <source>
        <dbReference type="Proteomes" id="UP000184386"/>
    </source>
</evidence>